<sequence>MEFLRDSGIDKKSAEDAVKYLTGGRFTLLKNFLVMRQFYANPKILFNAFKKKMFTQFERDLDTVNLPINHKFFVKLMEVHRIHITQAKTIIPLNMIRKLVEANIIKEHQDYTVSFHSRFIETYIKE</sequence>
<dbReference type="OrthoDB" id="2425274at2759"/>
<feature type="non-terminal residue" evidence="1">
    <location>
        <position position="126"/>
    </location>
</feature>
<accession>A0A9N9EPV9</accession>
<reference evidence="1" key="1">
    <citation type="submission" date="2021-06" db="EMBL/GenBank/DDBJ databases">
        <authorList>
            <person name="Kallberg Y."/>
            <person name="Tangrot J."/>
            <person name="Rosling A."/>
        </authorList>
    </citation>
    <scope>NUCLEOTIDE SEQUENCE</scope>
    <source>
        <strain evidence="1">MA453B</strain>
    </source>
</reference>
<name>A0A9N9EPV9_9GLOM</name>
<dbReference type="AlphaFoldDB" id="A0A9N9EPV9"/>
<evidence type="ECO:0000313" key="2">
    <source>
        <dbReference type="Proteomes" id="UP000789405"/>
    </source>
</evidence>
<protein>
    <submittedName>
        <fullName evidence="1">21365_t:CDS:1</fullName>
    </submittedName>
</protein>
<organism evidence="1 2">
    <name type="scientific">Dentiscutata erythropus</name>
    <dbReference type="NCBI Taxonomy" id="1348616"/>
    <lineage>
        <taxon>Eukaryota</taxon>
        <taxon>Fungi</taxon>
        <taxon>Fungi incertae sedis</taxon>
        <taxon>Mucoromycota</taxon>
        <taxon>Glomeromycotina</taxon>
        <taxon>Glomeromycetes</taxon>
        <taxon>Diversisporales</taxon>
        <taxon>Gigasporaceae</taxon>
        <taxon>Dentiscutata</taxon>
    </lineage>
</organism>
<proteinExistence type="predicted"/>
<dbReference type="EMBL" id="CAJVPY010007681">
    <property type="protein sequence ID" value="CAG8684091.1"/>
    <property type="molecule type" value="Genomic_DNA"/>
</dbReference>
<evidence type="ECO:0000313" key="1">
    <source>
        <dbReference type="EMBL" id="CAG8684091.1"/>
    </source>
</evidence>
<keyword evidence="2" id="KW-1185">Reference proteome</keyword>
<gene>
    <name evidence="1" type="ORF">DERYTH_LOCUS11986</name>
</gene>
<comment type="caution">
    <text evidence="1">The sequence shown here is derived from an EMBL/GenBank/DDBJ whole genome shotgun (WGS) entry which is preliminary data.</text>
</comment>
<dbReference type="Proteomes" id="UP000789405">
    <property type="component" value="Unassembled WGS sequence"/>
</dbReference>